<evidence type="ECO:0000256" key="15">
    <source>
        <dbReference type="SAM" id="Phobius"/>
    </source>
</evidence>
<keyword evidence="6" id="KW-0677">Repeat</keyword>
<evidence type="ECO:0000259" key="19">
    <source>
        <dbReference type="PROSITE" id="PS50261"/>
    </source>
</evidence>
<feature type="compositionally biased region" description="Low complexity" evidence="14">
    <location>
        <begin position="1195"/>
        <end position="1208"/>
    </location>
</feature>
<dbReference type="InterPro" id="IPR007110">
    <property type="entry name" value="Ig-like_dom"/>
</dbReference>
<keyword evidence="3" id="KW-0433">Leucine-rich repeat</keyword>
<evidence type="ECO:0000256" key="13">
    <source>
        <dbReference type="ARBA" id="ARBA00023319"/>
    </source>
</evidence>
<evidence type="ECO:0000256" key="4">
    <source>
        <dbReference type="ARBA" id="ARBA00022692"/>
    </source>
</evidence>
<organism evidence="21 22">
    <name type="scientific">Cyprinus carpio carpio</name>
    <dbReference type="NCBI Taxonomy" id="630221"/>
    <lineage>
        <taxon>Eukaryota</taxon>
        <taxon>Metazoa</taxon>
        <taxon>Chordata</taxon>
        <taxon>Craniata</taxon>
        <taxon>Vertebrata</taxon>
        <taxon>Euteleostomi</taxon>
        <taxon>Actinopterygii</taxon>
        <taxon>Neopterygii</taxon>
        <taxon>Teleostei</taxon>
        <taxon>Ostariophysi</taxon>
        <taxon>Cypriniformes</taxon>
        <taxon>Cyprinidae</taxon>
        <taxon>Cyprininae</taxon>
        <taxon>Cyprinus</taxon>
    </lineage>
</organism>
<keyword evidence="5 16" id="KW-0732">Signal</keyword>
<dbReference type="SMART" id="SM00303">
    <property type="entry name" value="GPS"/>
    <property type="match status" value="1"/>
</dbReference>
<dbReference type="Gene3D" id="1.20.1070.10">
    <property type="entry name" value="Rhodopsin 7-helix transmembrane proteins"/>
    <property type="match status" value="1"/>
</dbReference>
<evidence type="ECO:0000313" key="21">
    <source>
        <dbReference type="Ensembl" id="ENSCCRP00000115323.1"/>
    </source>
</evidence>
<feature type="transmembrane region" description="Helical" evidence="15">
    <location>
        <begin position="963"/>
        <end position="986"/>
    </location>
</feature>
<evidence type="ECO:0000256" key="16">
    <source>
        <dbReference type="SAM" id="SignalP"/>
    </source>
</evidence>
<evidence type="ECO:0000256" key="5">
    <source>
        <dbReference type="ARBA" id="ARBA00022729"/>
    </source>
</evidence>
<name>A0A9J7Y900_CYPCA</name>
<dbReference type="SUPFAM" id="SSF52058">
    <property type="entry name" value="L domain-like"/>
    <property type="match status" value="1"/>
</dbReference>
<evidence type="ECO:0000256" key="10">
    <source>
        <dbReference type="ARBA" id="ARBA00023157"/>
    </source>
</evidence>
<feature type="region of interest" description="Disordered" evidence="14">
    <location>
        <begin position="1191"/>
        <end position="1224"/>
    </location>
</feature>
<keyword evidence="11" id="KW-0675">Receptor</keyword>
<evidence type="ECO:0000256" key="6">
    <source>
        <dbReference type="ARBA" id="ARBA00022737"/>
    </source>
</evidence>
<reference evidence="21" key="2">
    <citation type="submission" date="2025-09" db="UniProtKB">
        <authorList>
            <consortium name="Ensembl"/>
        </authorList>
    </citation>
    <scope>IDENTIFICATION</scope>
</reference>
<dbReference type="PROSITE" id="PS50221">
    <property type="entry name" value="GAIN_B"/>
    <property type="match status" value="1"/>
</dbReference>
<evidence type="ECO:0000259" key="20">
    <source>
        <dbReference type="PROSITE" id="PS50835"/>
    </source>
</evidence>
<dbReference type="PANTHER" id="PTHR45930:SF2">
    <property type="entry name" value="ADHESION G PROTEIN-COUPLED RECEPTOR A3"/>
    <property type="match status" value="1"/>
</dbReference>
<dbReference type="InterPro" id="IPR001879">
    <property type="entry name" value="GPCR_2_extracellular_dom"/>
</dbReference>
<dbReference type="Gene3D" id="3.80.10.10">
    <property type="entry name" value="Ribonuclease Inhibitor"/>
    <property type="match status" value="1"/>
</dbReference>
<feature type="domain" description="G-protein coupled receptors family 2 profile 1" evidence="18">
    <location>
        <begin position="263"/>
        <end position="358"/>
    </location>
</feature>
<comment type="similarity">
    <text evidence="2">Belongs to the G-protein coupled receptor 2 family. Adhesion G-protein coupled receptor (ADGR) subfamily.</text>
</comment>
<dbReference type="InterPro" id="IPR036179">
    <property type="entry name" value="Ig-like_dom_sf"/>
</dbReference>
<keyword evidence="4 15" id="KW-0812">Transmembrane</keyword>
<evidence type="ECO:0000259" key="17">
    <source>
        <dbReference type="PROSITE" id="PS50221"/>
    </source>
</evidence>
<dbReference type="SMART" id="SM00082">
    <property type="entry name" value="LRRCT"/>
    <property type="match status" value="1"/>
</dbReference>
<dbReference type="InterPro" id="IPR058808">
    <property type="entry name" value="GAIN_ADGRA2/3"/>
</dbReference>
<evidence type="ECO:0000256" key="3">
    <source>
        <dbReference type="ARBA" id="ARBA00022614"/>
    </source>
</evidence>
<dbReference type="Pfam" id="PF26588">
    <property type="entry name" value="GAIN_ADGRA3"/>
    <property type="match status" value="1"/>
</dbReference>
<protein>
    <submittedName>
        <fullName evidence="21">Adhesion G protein-coupled receptor A3</fullName>
    </submittedName>
</protein>
<dbReference type="InterPro" id="IPR003599">
    <property type="entry name" value="Ig_sub"/>
</dbReference>
<dbReference type="GeneTree" id="ENSGT00940000157235"/>
<dbReference type="PROSITE" id="PS50835">
    <property type="entry name" value="IG_LIKE"/>
    <property type="match status" value="1"/>
</dbReference>
<feature type="transmembrane region" description="Helical" evidence="15">
    <location>
        <begin position="812"/>
        <end position="832"/>
    </location>
</feature>
<feature type="transmembrane region" description="Helical" evidence="15">
    <location>
        <begin position="930"/>
        <end position="951"/>
    </location>
</feature>
<dbReference type="InterPro" id="IPR017981">
    <property type="entry name" value="GPCR_2-like_7TM"/>
</dbReference>
<keyword evidence="8" id="KW-0297">G-protein coupled receptor</keyword>
<dbReference type="PANTHER" id="PTHR45930">
    <property type="entry name" value="G-PROTEIN COUPLED RECEPTOR 124-LIKE PROTEIN"/>
    <property type="match status" value="1"/>
</dbReference>
<dbReference type="InterPro" id="IPR000832">
    <property type="entry name" value="GPCR_2_secretin-like"/>
</dbReference>
<feature type="signal peptide" evidence="16">
    <location>
        <begin position="1"/>
        <end position="22"/>
    </location>
</feature>
<dbReference type="GO" id="GO:0009897">
    <property type="term" value="C:external side of plasma membrane"/>
    <property type="evidence" value="ECO:0007669"/>
    <property type="project" value="TreeGrafter"/>
</dbReference>
<dbReference type="SUPFAM" id="SSF48726">
    <property type="entry name" value="Immunoglobulin"/>
    <property type="match status" value="1"/>
</dbReference>
<dbReference type="InterPro" id="IPR036445">
    <property type="entry name" value="GPCR_2_extracell_dom_sf"/>
</dbReference>
<accession>A0A9J7Y900</accession>
<dbReference type="InterPro" id="IPR003591">
    <property type="entry name" value="Leu-rich_rpt_typical-subtyp"/>
</dbReference>
<dbReference type="InterPro" id="IPR032675">
    <property type="entry name" value="LRR_dom_sf"/>
</dbReference>
<feature type="transmembrane region" description="Helical" evidence="15">
    <location>
        <begin position="763"/>
        <end position="786"/>
    </location>
</feature>
<dbReference type="Pfam" id="PF00002">
    <property type="entry name" value="7tm_2"/>
    <property type="match status" value="1"/>
</dbReference>
<dbReference type="InterPro" id="IPR013783">
    <property type="entry name" value="Ig-like_fold"/>
</dbReference>
<dbReference type="InterPro" id="IPR046338">
    <property type="entry name" value="GAIN_dom_sf"/>
</dbReference>
<dbReference type="Pfam" id="PF13855">
    <property type="entry name" value="LRR_8"/>
    <property type="match status" value="1"/>
</dbReference>
<feature type="compositionally biased region" description="Basic residues" evidence="14">
    <location>
        <begin position="1129"/>
        <end position="1141"/>
    </location>
</feature>
<dbReference type="GO" id="GO:0007166">
    <property type="term" value="P:cell surface receptor signaling pathway"/>
    <property type="evidence" value="ECO:0007669"/>
    <property type="project" value="InterPro"/>
</dbReference>
<dbReference type="Ensembl" id="ENSCCRT00000176203.1">
    <property type="protein sequence ID" value="ENSCCRP00000115323.1"/>
    <property type="gene ID" value="ENSCCRG00000019901.2"/>
</dbReference>
<feature type="transmembrane region" description="Helical" evidence="15">
    <location>
        <begin position="852"/>
        <end position="875"/>
    </location>
</feature>
<dbReference type="SMART" id="SM00369">
    <property type="entry name" value="LRR_TYP"/>
    <property type="match status" value="1"/>
</dbReference>
<dbReference type="InterPro" id="IPR057244">
    <property type="entry name" value="GAIN_B"/>
</dbReference>
<feature type="compositionally biased region" description="Gly residues" evidence="14">
    <location>
        <begin position="1240"/>
        <end position="1252"/>
    </location>
</feature>
<proteinExistence type="inferred from homology"/>
<dbReference type="GO" id="GO:0004930">
    <property type="term" value="F:G protein-coupled receptor activity"/>
    <property type="evidence" value="ECO:0007669"/>
    <property type="project" value="UniProtKB-KW"/>
</dbReference>
<feature type="region of interest" description="Disordered" evidence="14">
    <location>
        <begin position="23"/>
        <end position="46"/>
    </location>
</feature>
<keyword evidence="22" id="KW-1185">Reference proteome</keyword>
<feature type="transmembrane region" description="Helical" evidence="15">
    <location>
        <begin position="730"/>
        <end position="751"/>
    </location>
</feature>
<dbReference type="PROSITE" id="PS50227">
    <property type="entry name" value="G_PROTEIN_RECEP_F2_3"/>
    <property type="match status" value="1"/>
</dbReference>
<comment type="subcellular location">
    <subcellularLocation>
        <location evidence="1">Membrane</location>
        <topology evidence="1">Multi-pass membrane protein</topology>
    </subcellularLocation>
</comment>
<feature type="chain" id="PRO_5039914325" evidence="16">
    <location>
        <begin position="23"/>
        <end position="1321"/>
    </location>
</feature>
<dbReference type="Pfam" id="PF07679">
    <property type="entry name" value="I-set"/>
    <property type="match status" value="1"/>
</dbReference>
<keyword evidence="13" id="KW-0393">Immunoglobulin domain</keyword>
<evidence type="ECO:0000256" key="11">
    <source>
        <dbReference type="ARBA" id="ARBA00023170"/>
    </source>
</evidence>
<dbReference type="Gene3D" id="2.60.40.10">
    <property type="entry name" value="Immunoglobulins"/>
    <property type="match status" value="1"/>
</dbReference>
<evidence type="ECO:0000256" key="7">
    <source>
        <dbReference type="ARBA" id="ARBA00022989"/>
    </source>
</evidence>
<dbReference type="Gene3D" id="2.60.220.50">
    <property type="match status" value="1"/>
</dbReference>
<dbReference type="SMART" id="SM00409">
    <property type="entry name" value="IG"/>
    <property type="match status" value="1"/>
</dbReference>
<dbReference type="Proteomes" id="UP001108240">
    <property type="component" value="Unplaced"/>
</dbReference>
<keyword evidence="7 15" id="KW-1133">Transmembrane helix</keyword>
<evidence type="ECO:0000256" key="1">
    <source>
        <dbReference type="ARBA" id="ARBA00004141"/>
    </source>
</evidence>
<feature type="transmembrane region" description="Helical" evidence="15">
    <location>
        <begin position="697"/>
        <end position="718"/>
    </location>
</feature>
<keyword evidence="12" id="KW-0807">Transducer</keyword>
<feature type="region of interest" description="Disordered" evidence="14">
    <location>
        <begin position="1118"/>
        <end position="1141"/>
    </location>
</feature>
<dbReference type="InterPro" id="IPR013098">
    <property type="entry name" value="Ig_I-set"/>
</dbReference>
<keyword evidence="10" id="KW-1015">Disulfide bond</keyword>
<feature type="domain" description="G-protein coupled receptors family 2 profile 2" evidence="19">
    <location>
        <begin position="695"/>
        <end position="988"/>
    </location>
</feature>
<dbReference type="PROSITE" id="PS50261">
    <property type="entry name" value="G_PROTEIN_RECEP_F2_4"/>
    <property type="match status" value="1"/>
</dbReference>
<evidence type="ECO:0000256" key="9">
    <source>
        <dbReference type="ARBA" id="ARBA00023136"/>
    </source>
</evidence>
<dbReference type="InterPro" id="IPR001611">
    <property type="entry name" value="Leu-rich_rpt"/>
</dbReference>
<evidence type="ECO:0000313" key="22">
    <source>
        <dbReference type="Proteomes" id="UP001108240"/>
    </source>
</evidence>
<feature type="region of interest" description="Disordered" evidence="14">
    <location>
        <begin position="1239"/>
        <end position="1264"/>
    </location>
</feature>
<dbReference type="Pfam" id="PF01825">
    <property type="entry name" value="GPS"/>
    <property type="match status" value="1"/>
</dbReference>
<feature type="region of interest" description="Disordered" evidence="14">
    <location>
        <begin position="1162"/>
        <end position="1181"/>
    </location>
</feature>
<dbReference type="InterPro" id="IPR000203">
    <property type="entry name" value="GPS"/>
</dbReference>
<feature type="domain" description="Ig-like" evidence="20">
    <location>
        <begin position="182"/>
        <end position="280"/>
    </location>
</feature>
<dbReference type="Gene3D" id="4.10.1240.10">
    <property type="entry name" value="GPCR, family 2, extracellular hormone receptor domain"/>
    <property type="match status" value="1"/>
</dbReference>
<evidence type="ECO:0000256" key="14">
    <source>
        <dbReference type="SAM" id="MobiDB-lite"/>
    </source>
</evidence>
<keyword evidence="9 15" id="KW-0472">Membrane</keyword>
<evidence type="ECO:0000259" key="18">
    <source>
        <dbReference type="PROSITE" id="PS50227"/>
    </source>
</evidence>
<evidence type="ECO:0000256" key="8">
    <source>
        <dbReference type="ARBA" id="ARBA00023040"/>
    </source>
</evidence>
<sequence>MSLGASCVLLLAFVLLRSSSSAGSTECKSYDERSRSAGKSSPSGATLDRKVVCSNMELHQVPSPESFPNRTVSLDLSKNLIGCLHVDVFKGLTNLVKLNLSENKFSSLSQGIFDSLGSLKILEFDSPYLLCDCNLQWLVVWIKEKAIGVKETRCSFPRSLQSQLITSLRPETLTCDAPLELPSFQMTPSQHQIVFQGDSLPFQCMASFVDEDMQVLWYQDGKMVEPDVTQGIYIEKSMVQNCSLIASALTISNIQPGFTGNWECRVRTSRGNNTRTVHIVVLESSAKYCLPDRVSNNKGDYRWPRTLAGITAYLPCKRQVSGAGIYSGSSAEDRRAWRRCGRSGQWAEDDYSHCEYMKDVTRVLYIINQMPLNLTNAVQTAQQLLAYTAEAPNFSDKVDVIFVAEMIEKISRFAEKYKELGDVMVDISSNLMLADERVLWMAQREARACSRIVECLQRIALLRISNGALTYSTNSHNIALEAHAIKASSFNGMTCTLFQKLLQERTPVAHFSPRDPDVNPERQLSFKCNVTSNLSALALKNTVVEASLQLPPSLFSSLGSSGQAEEAVYKLHLLAFRNSKLFPPTGNSTLLSDGSKRRSVVTPVILTKIEGFPLKNLQSPVNVTLRRFLHGSDAVPAFWNFSLLGGQGGWQSDGCRILHQDDNLTTMSCDSLNNYALLMDLNRTGNDTYSFEPLHPVIYATAIILVLCLLSVIVSYIYHHKSVRVSKKCWHMLVNLCLHFLLTCAVFVGGINQTYNASICQAVGIVLHYSTLASALWSGVTARNIYKQVTRKAKRYEELDEPPPPPRPMLRFYLIGGGIPIIVCGITAAANIKNYGSQANAPYCWMAWEPSLGAFYGPAAFIVFVDCMYFLSILVQLRRHPERRFELKEQSEEQQHLSVAEATEITPAHLESSSAAQPVPMSALENEHTFVAQLIGVAGSLALYVALWVFGALAVSQEHPADLVFTCLFGAAALALGAFLVAHHCVNRQDMRRHWSRACCLVRRNFTVEVDSLLLPVAGGSVSTARGNGETAKCPASSAESSCTNKSAPSVRNSTQGCKLTNLQVEAAQCKAAPSTANGTALLDNSLTEHSVDNEIKMHVAPFEVQYRPSSVNNNNLPGTGNANINGHSGRHLKNRARAHRASRLTVLREYSYDVPTSVEGSVQSVPHKRHHHHESLQARNSRRAAYLAYRERQQSQLQQDSSDASTSVPRRSRHLAKGGGVRLGNSFGHGLSNSVGNGVSNGGLVGGGDGSGTDVTSQTRDCQKQPLPVELEVQPKSYGLNLACQNGPAKDAERLQNLSPLNVESSGNIKTGLWKHETAV</sequence>
<dbReference type="SUPFAM" id="SSF111418">
    <property type="entry name" value="Hormone receptor domain"/>
    <property type="match status" value="1"/>
</dbReference>
<dbReference type="InterPro" id="IPR000483">
    <property type="entry name" value="Cys-rich_flank_reg_C"/>
</dbReference>
<reference evidence="21" key="1">
    <citation type="submission" date="2025-08" db="UniProtKB">
        <authorList>
            <consortium name="Ensembl"/>
        </authorList>
    </citation>
    <scope>IDENTIFICATION</scope>
</reference>
<feature type="domain" description="GAIN-B" evidence="17">
    <location>
        <begin position="520"/>
        <end position="685"/>
    </location>
</feature>
<dbReference type="InterPro" id="IPR051963">
    <property type="entry name" value="Adhesion_GPCR_A"/>
</dbReference>
<evidence type="ECO:0000256" key="2">
    <source>
        <dbReference type="ARBA" id="ARBA00007343"/>
    </source>
</evidence>
<evidence type="ECO:0000256" key="12">
    <source>
        <dbReference type="ARBA" id="ARBA00023224"/>
    </source>
</evidence>